<evidence type="ECO:0000313" key="2">
    <source>
        <dbReference type="EMBL" id="PON99162.1"/>
    </source>
</evidence>
<protein>
    <submittedName>
        <fullName evidence="2">Uncharacterized protein</fullName>
    </submittedName>
</protein>
<reference evidence="3" key="1">
    <citation type="submission" date="2016-06" db="EMBL/GenBank/DDBJ databases">
        <title>Parallel loss of symbiosis genes in relatives of nitrogen-fixing non-legume Parasponia.</title>
        <authorList>
            <person name="Van Velzen R."/>
            <person name="Holmer R."/>
            <person name="Bu F."/>
            <person name="Rutten L."/>
            <person name="Van Zeijl A."/>
            <person name="Liu W."/>
            <person name="Santuari L."/>
            <person name="Cao Q."/>
            <person name="Sharma T."/>
            <person name="Shen D."/>
            <person name="Roswanjaya Y."/>
            <person name="Wardhani T."/>
            <person name="Kalhor M.S."/>
            <person name="Jansen J."/>
            <person name="Van den Hoogen J."/>
            <person name="Gungor B."/>
            <person name="Hartog M."/>
            <person name="Hontelez J."/>
            <person name="Verver J."/>
            <person name="Yang W.-C."/>
            <person name="Schijlen E."/>
            <person name="Repin R."/>
            <person name="Schilthuizen M."/>
            <person name="Schranz E."/>
            <person name="Heidstra R."/>
            <person name="Miyata K."/>
            <person name="Fedorova E."/>
            <person name="Kohlen W."/>
            <person name="Bisseling T."/>
            <person name="Smit S."/>
            <person name="Geurts R."/>
        </authorList>
    </citation>
    <scope>NUCLEOTIDE SEQUENCE [LARGE SCALE GENOMIC DNA]</scope>
    <source>
        <strain evidence="3">cv. RG33-2</strain>
    </source>
</reference>
<proteinExistence type="predicted"/>
<feature type="region of interest" description="Disordered" evidence="1">
    <location>
        <begin position="72"/>
        <end position="124"/>
    </location>
</feature>
<comment type="caution">
    <text evidence="2">The sequence shown here is derived from an EMBL/GenBank/DDBJ whole genome shotgun (WGS) entry which is preliminary data.</text>
</comment>
<evidence type="ECO:0000256" key="1">
    <source>
        <dbReference type="SAM" id="MobiDB-lite"/>
    </source>
</evidence>
<feature type="non-terminal residue" evidence="2">
    <location>
        <position position="124"/>
    </location>
</feature>
<name>A0A2P5FMY7_TREOI</name>
<organism evidence="2 3">
    <name type="scientific">Trema orientale</name>
    <name type="common">Charcoal tree</name>
    <name type="synonym">Celtis orientalis</name>
    <dbReference type="NCBI Taxonomy" id="63057"/>
    <lineage>
        <taxon>Eukaryota</taxon>
        <taxon>Viridiplantae</taxon>
        <taxon>Streptophyta</taxon>
        <taxon>Embryophyta</taxon>
        <taxon>Tracheophyta</taxon>
        <taxon>Spermatophyta</taxon>
        <taxon>Magnoliopsida</taxon>
        <taxon>eudicotyledons</taxon>
        <taxon>Gunneridae</taxon>
        <taxon>Pentapetalae</taxon>
        <taxon>rosids</taxon>
        <taxon>fabids</taxon>
        <taxon>Rosales</taxon>
        <taxon>Cannabaceae</taxon>
        <taxon>Trema</taxon>
    </lineage>
</organism>
<evidence type="ECO:0000313" key="3">
    <source>
        <dbReference type="Proteomes" id="UP000237000"/>
    </source>
</evidence>
<dbReference type="Proteomes" id="UP000237000">
    <property type="component" value="Unassembled WGS sequence"/>
</dbReference>
<sequence>MRSEKKTPTLAFPKGSIIIRRWLQFELNSSPFESPLKYTKPMSQPHQRIIQKHPKNKSFFPNSALPKDFFQSQKEERIQRNPNTQLRKLNGGIKRRDMNAKSRGGAKRRSSKNQLQPLLECSYT</sequence>
<dbReference type="EMBL" id="JXTC01000020">
    <property type="protein sequence ID" value="PON99162.1"/>
    <property type="molecule type" value="Genomic_DNA"/>
</dbReference>
<dbReference type="OrthoDB" id="10296105at2759"/>
<accession>A0A2P5FMY7</accession>
<dbReference type="AlphaFoldDB" id="A0A2P5FMY7"/>
<keyword evidence="3" id="KW-1185">Reference proteome</keyword>
<gene>
    <name evidence="2" type="ORF">TorRG33x02_050220</name>
</gene>
<dbReference type="InParanoid" id="A0A2P5FMY7"/>